<feature type="domain" description="Septum formation inhibitor MinC C-terminal" evidence="8">
    <location>
        <begin position="97"/>
        <end position="197"/>
    </location>
</feature>
<evidence type="ECO:0000256" key="1">
    <source>
        <dbReference type="ARBA" id="ARBA00006291"/>
    </source>
</evidence>
<keyword evidence="11" id="KW-1185">Reference proteome</keyword>
<accession>A0A9X2MJZ1</accession>
<evidence type="ECO:0000313" key="10">
    <source>
        <dbReference type="EMBL" id="MCR2045004.1"/>
    </source>
</evidence>
<dbReference type="Gene3D" id="3.30.160.540">
    <property type="match status" value="1"/>
</dbReference>
<dbReference type="GO" id="GO:0000917">
    <property type="term" value="P:division septum assembly"/>
    <property type="evidence" value="ECO:0007669"/>
    <property type="project" value="UniProtKB-KW"/>
</dbReference>
<evidence type="ECO:0000256" key="5">
    <source>
        <dbReference type="ARBA" id="ARBA00025606"/>
    </source>
</evidence>
<dbReference type="AlphaFoldDB" id="A0A9X2MJZ1"/>
<comment type="similarity">
    <text evidence="1 7">Belongs to the MinC family.</text>
</comment>
<dbReference type="InterPro" id="IPR005526">
    <property type="entry name" value="Septum_form_inhib_MinC_C"/>
</dbReference>
<dbReference type="InterPro" id="IPR036145">
    <property type="entry name" value="MinC_C_sf"/>
</dbReference>
<evidence type="ECO:0000256" key="6">
    <source>
        <dbReference type="ARBA" id="ARBA00046874"/>
    </source>
</evidence>
<keyword evidence="2 7" id="KW-0132">Cell division</keyword>
<dbReference type="EMBL" id="JANJZL010000010">
    <property type="protein sequence ID" value="MCR2045004.1"/>
    <property type="molecule type" value="Genomic_DNA"/>
</dbReference>
<keyword evidence="4 7" id="KW-0131">Cell cycle</keyword>
<dbReference type="InterPro" id="IPR016098">
    <property type="entry name" value="CAP/MinC_C"/>
</dbReference>
<dbReference type="Pfam" id="PF05209">
    <property type="entry name" value="MinC_N"/>
    <property type="match status" value="1"/>
</dbReference>
<evidence type="ECO:0000259" key="8">
    <source>
        <dbReference type="Pfam" id="PF03775"/>
    </source>
</evidence>
<dbReference type="InterPro" id="IPR013033">
    <property type="entry name" value="MinC"/>
</dbReference>
<dbReference type="SUPFAM" id="SSF63848">
    <property type="entry name" value="Cell-division inhibitor MinC, C-terminal domain"/>
    <property type="match status" value="1"/>
</dbReference>
<dbReference type="InterPro" id="IPR007874">
    <property type="entry name" value="MinC_N"/>
</dbReference>
<dbReference type="Proteomes" id="UP001142078">
    <property type="component" value="Unassembled WGS sequence"/>
</dbReference>
<evidence type="ECO:0000256" key="7">
    <source>
        <dbReference type="HAMAP-Rule" id="MF_00267"/>
    </source>
</evidence>
<protein>
    <recommendedName>
        <fullName evidence="7">Probable septum site-determining protein MinC</fullName>
    </recommendedName>
</protein>
<dbReference type="RefSeq" id="WP_042681118.1">
    <property type="nucleotide sequence ID" value="NZ_CABKTM010000030.1"/>
</dbReference>
<dbReference type="GO" id="GO:0051302">
    <property type="term" value="P:regulation of cell division"/>
    <property type="evidence" value="ECO:0007669"/>
    <property type="project" value="InterPro"/>
</dbReference>
<comment type="caution">
    <text evidence="10">The sequence shown here is derived from an EMBL/GenBank/DDBJ whole genome shotgun (WGS) entry which is preliminary data.</text>
</comment>
<name>A0A9X2MJZ1_9FIRM</name>
<evidence type="ECO:0000256" key="2">
    <source>
        <dbReference type="ARBA" id="ARBA00022618"/>
    </source>
</evidence>
<dbReference type="PANTHER" id="PTHR34108:SF1">
    <property type="entry name" value="SEPTUM SITE-DETERMINING PROTEIN MINC"/>
    <property type="match status" value="1"/>
</dbReference>
<feature type="domain" description="Septum formation inhibitor MinC N-terminal" evidence="9">
    <location>
        <begin position="6"/>
        <end position="71"/>
    </location>
</feature>
<dbReference type="NCBIfam" id="TIGR01222">
    <property type="entry name" value="minC"/>
    <property type="match status" value="1"/>
</dbReference>
<gene>
    <name evidence="7 10" type="primary">minC</name>
    <name evidence="10" type="ORF">NSA23_12910</name>
</gene>
<evidence type="ECO:0000256" key="3">
    <source>
        <dbReference type="ARBA" id="ARBA00023210"/>
    </source>
</evidence>
<evidence type="ECO:0000256" key="4">
    <source>
        <dbReference type="ARBA" id="ARBA00023306"/>
    </source>
</evidence>
<dbReference type="Gene3D" id="2.160.20.70">
    <property type="match status" value="1"/>
</dbReference>
<dbReference type="GO" id="GO:0000902">
    <property type="term" value="P:cell morphogenesis"/>
    <property type="evidence" value="ECO:0007669"/>
    <property type="project" value="InterPro"/>
</dbReference>
<dbReference type="GO" id="GO:1901891">
    <property type="term" value="P:regulation of cell septum assembly"/>
    <property type="evidence" value="ECO:0007669"/>
    <property type="project" value="InterPro"/>
</dbReference>
<dbReference type="OrthoDB" id="9790810at2"/>
<comment type="function">
    <text evidence="5 7">Cell division inhibitor that blocks the formation of polar Z ring septums. Rapidly oscillates between the poles of the cell to destabilize FtsZ filaments that have formed before they mature into polar Z rings. Prevents FtsZ polymerization.</text>
</comment>
<proteinExistence type="inferred from homology"/>
<dbReference type="HAMAP" id="MF_00267">
    <property type="entry name" value="MinC"/>
    <property type="match status" value="1"/>
</dbReference>
<dbReference type="Pfam" id="PF03775">
    <property type="entry name" value="MinC_C"/>
    <property type="match status" value="1"/>
</dbReference>
<comment type="subunit">
    <text evidence="6 7">Interacts with MinD and FtsZ.</text>
</comment>
<evidence type="ECO:0000313" key="11">
    <source>
        <dbReference type="Proteomes" id="UP001142078"/>
    </source>
</evidence>
<evidence type="ECO:0000259" key="9">
    <source>
        <dbReference type="Pfam" id="PF05209"/>
    </source>
</evidence>
<sequence>MTQDLVVFKGTQDGVYIYIREGSFDSIKEELDIKLRKSGAFFKGGKIVDFKGKRLSSNELEELKDIVKDKHHLKIVERKKVKEKDFFTGIKEGMTKFVKTTLRSGQSIEYKGNVVIFGDVNPGSIVISGGNIVVLGSLRGVAHAGCSGNKNAIVAAFSLQPSQLRIADLIARRPDEDIEEPKWPEIARIEGNEVIIERYLPKK</sequence>
<reference evidence="10" key="1">
    <citation type="submission" date="2022-07" db="EMBL/GenBank/DDBJ databases">
        <title>Enhanced cultured diversity of the mouse gut microbiota enables custom-made synthetic communities.</title>
        <authorList>
            <person name="Afrizal A."/>
        </authorList>
    </citation>
    <scope>NUCLEOTIDE SEQUENCE</scope>
    <source>
        <strain evidence="10">DSM 29482</strain>
    </source>
</reference>
<organism evidence="10 11">
    <name type="scientific">Anaerosalibacter massiliensis</name>
    <dbReference type="NCBI Taxonomy" id="1347392"/>
    <lineage>
        <taxon>Bacteria</taxon>
        <taxon>Bacillati</taxon>
        <taxon>Bacillota</taxon>
        <taxon>Tissierellia</taxon>
        <taxon>Tissierellales</taxon>
        <taxon>Sporanaerobacteraceae</taxon>
        <taxon>Anaerosalibacter</taxon>
    </lineage>
</organism>
<dbReference type="PANTHER" id="PTHR34108">
    <property type="entry name" value="SEPTUM SITE-DETERMINING PROTEIN MINC"/>
    <property type="match status" value="1"/>
</dbReference>
<keyword evidence="3 7" id="KW-0717">Septation</keyword>